<evidence type="ECO:0000313" key="2">
    <source>
        <dbReference type="EMBL" id="GBM52773.1"/>
    </source>
</evidence>
<reference evidence="2 3" key="1">
    <citation type="journal article" date="2019" name="Sci. Rep.">
        <title>Orb-weaving spider Araneus ventricosus genome elucidates the spidroin gene catalogue.</title>
        <authorList>
            <person name="Kono N."/>
            <person name="Nakamura H."/>
            <person name="Ohtoshi R."/>
            <person name="Moran D.A.P."/>
            <person name="Shinohara A."/>
            <person name="Yoshida Y."/>
            <person name="Fujiwara M."/>
            <person name="Mori M."/>
            <person name="Tomita M."/>
            <person name="Arakawa K."/>
        </authorList>
    </citation>
    <scope>NUCLEOTIDE SEQUENCE [LARGE SCALE GENOMIC DNA]</scope>
</reference>
<keyword evidence="1" id="KW-0812">Transmembrane</keyword>
<keyword evidence="1" id="KW-0472">Membrane</keyword>
<organism evidence="2 3">
    <name type="scientific">Araneus ventricosus</name>
    <name type="common">Orbweaver spider</name>
    <name type="synonym">Epeira ventricosa</name>
    <dbReference type="NCBI Taxonomy" id="182803"/>
    <lineage>
        <taxon>Eukaryota</taxon>
        <taxon>Metazoa</taxon>
        <taxon>Ecdysozoa</taxon>
        <taxon>Arthropoda</taxon>
        <taxon>Chelicerata</taxon>
        <taxon>Arachnida</taxon>
        <taxon>Araneae</taxon>
        <taxon>Araneomorphae</taxon>
        <taxon>Entelegynae</taxon>
        <taxon>Araneoidea</taxon>
        <taxon>Araneidae</taxon>
        <taxon>Araneus</taxon>
    </lineage>
</organism>
<gene>
    <name evidence="2" type="ORF">AVEN_238739_1</name>
</gene>
<feature type="transmembrane region" description="Helical" evidence="1">
    <location>
        <begin position="12"/>
        <end position="42"/>
    </location>
</feature>
<protein>
    <submittedName>
        <fullName evidence="2">Uncharacterized protein</fullName>
    </submittedName>
</protein>
<comment type="caution">
    <text evidence="2">The sequence shown here is derived from an EMBL/GenBank/DDBJ whole genome shotgun (WGS) entry which is preliminary data.</text>
</comment>
<dbReference type="EMBL" id="BGPR01001392">
    <property type="protein sequence ID" value="GBM52773.1"/>
    <property type="molecule type" value="Genomic_DNA"/>
</dbReference>
<keyword evidence="1" id="KW-1133">Transmembrane helix</keyword>
<dbReference type="Proteomes" id="UP000499080">
    <property type="component" value="Unassembled WGS sequence"/>
</dbReference>
<keyword evidence="3" id="KW-1185">Reference proteome</keyword>
<feature type="transmembrane region" description="Helical" evidence="1">
    <location>
        <begin position="48"/>
        <end position="72"/>
    </location>
</feature>
<proteinExistence type="predicted"/>
<accession>A0A4Y2GGQ3</accession>
<dbReference type="AlphaFoldDB" id="A0A4Y2GGQ3"/>
<evidence type="ECO:0000256" key="1">
    <source>
        <dbReference type="SAM" id="Phobius"/>
    </source>
</evidence>
<name>A0A4Y2GGQ3_ARAVE</name>
<sequence>MSLENLLQMQNITIMIITTIIIMITTITIIMNIMTITMIIIMTTITTIIITSTMTTIMDITTTMVITMAIIIRGMMNRSQSLDMCTDLQEHRHHHGHHHAIIMVIIIRGMVNRRPEFRCVHRFARTHHNIPPKNISFPY</sequence>
<evidence type="ECO:0000313" key="3">
    <source>
        <dbReference type="Proteomes" id="UP000499080"/>
    </source>
</evidence>